<feature type="region of interest" description="Disordered" evidence="1">
    <location>
        <begin position="34"/>
        <end position="63"/>
    </location>
</feature>
<dbReference type="OrthoDB" id="3258136at2759"/>
<dbReference type="EMBL" id="KV722443">
    <property type="protein sequence ID" value="OCH88807.1"/>
    <property type="molecule type" value="Genomic_DNA"/>
</dbReference>
<dbReference type="Pfam" id="PF20236">
    <property type="entry name" value="DUF6593"/>
    <property type="match status" value="1"/>
</dbReference>
<keyword evidence="4" id="KW-1185">Reference proteome</keyword>
<dbReference type="AlphaFoldDB" id="A0A8E2AY75"/>
<feature type="domain" description="DUF6593" evidence="2">
    <location>
        <begin position="9"/>
        <end position="180"/>
    </location>
</feature>
<gene>
    <name evidence="3" type="ORF">OBBRIDRAFT_794895</name>
</gene>
<evidence type="ECO:0000259" key="2">
    <source>
        <dbReference type="Pfam" id="PF20236"/>
    </source>
</evidence>
<evidence type="ECO:0000256" key="1">
    <source>
        <dbReference type="SAM" id="MobiDB-lite"/>
    </source>
</evidence>
<reference evidence="3 4" key="1">
    <citation type="submission" date="2016-07" db="EMBL/GenBank/DDBJ databases">
        <title>Draft genome of the white-rot fungus Obba rivulosa 3A-2.</title>
        <authorList>
            <consortium name="DOE Joint Genome Institute"/>
            <person name="Miettinen O."/>
            <person name="Riley R."/>
            <person name="Acob R."/>
            <person name="Barry K."/>
            <person name="Cullen D."/>
            <person name="De Vries R."/>
            <person name="Hainaut M."/>
            <person name="Hatakka A."/>
            <person name="Henrissat B."/>
            <person name="Hilden K."/>
            <person name="Kuo R."/>
            <person name="Labutti K."/>
            <person name="Lipzen A."/>
            <person name="Makela M.R."/>
            <person name="Sandor L."/>
            <person name="Spatafora J.W."/>
            <person name="Grigoriev I.V."/>
            <person name="Hibbett D.S."/>
        </authorList>
    </citation>
    <scope>NUCLEOTIDE SEQUENCE [LARGE SCALE GENOMIC DNA]</scope>
    <source>
        <strain evidence="3 4">3A-2</strain>
    </source>
</reference>
<protein>
    <recommendedName>
        <fullName evidence="2">DUF6593 domain-containing protein</fullName>
    </recommendedName>
</protein>
<name>A0A8E2AY75_9APHY</name>
<dbReference type="Proteomes" id="UP000250043">
    <property type="component" value="Unassembled WGS sequence"/>
</dbReference>
<evidence type="ECO:0000313" key="4">
    <source>
        <dbReference type="Proteomes" id="UP000250043"/>
    </source>
</evidence>
<proteinExistence type="predicted"/>
<feature type="compositionally biased region" description="Low complexity" evidence="1">
    <location>
        <begin position="34"/>
        <end position="56"/>
    </location>
</feature>
<sequence length="231" mass="26266">MLLRFTSSDVRNAALVETATGAIAYRISTTRPRSSSRTSFMSISSRSQDGQSSTSTDQHRTTVVKDRDGEVVAEITWEANCASKIRIRDEELQGTSELFDVAFVKVLPDETLLPTRMEYVWRLTPDSVTLLDDDGEAIGELYSNCWMVKDKLVPARLPNGGHNYLRLDDRPPAETLELIVCYLLLSTLRARMYSITKYVYGQRGDRLSKLRRRATRSFAHLRETVRRISIP</sequence>
<dbReference type="InterPro" id="IPR046528">
    <property type="entry name" value="DUF6593"/>
</dbReference>
<evidence type="ECO:0000313" key="3">
    <source>
        <dbReference type="EMBL" id="OCH88807.1"/>
    </source>
</evidence>
<accession>A0A8E2AY75</accession>
<organism evidence="3 4">
    <name type="scientific">Obba rivulosa</name>
    <dbReference type="NCBI Taxonomy" id="1052685"/>
    <lineage>
        <taxon>Eukaryota</taxon>
        <taxon>Fungi</taxon>
        <taxon>Dikarya</taxon>
        <taxon>Basidiomycota</taxon>
        <taxon>Agaricomycotina</taxon>
        <taxon>Agaricomycetes</taxon>
        <taxon>Polyporales</taxon>
        <taxon>Gelatoporiaceae</taxon>
        <taxon>Obba</taxon>
    </lineage>
</organism>